<dbReference type="Proteomes" id="UP000014062">
    <property type="component" value="Chromosome"/>
</dbReference>
<proteinExistence type="predicted"/>
<protein>
    <submittedName>
        <fullName evidence="1">Uncharacterized protein</fullName>
    </submittedName>
</protein>
<organism evidence="1 2">
    <name type="scientific">Streptomyces lividans 1326</name>
    <dbReference type="NCBI Taxonomy" id="1200984"/>
    <lineage>
        <taxon>Bacteria</taxon>
        <taxon>Bacillati</taxon>
        <taxon>Actinomycetota</taxon>
        <taxon>Actinomycetes</taxon>
        <taxon>Kitasatosporales</taxon>
        <taxon>Streptomycetaceae</taxon>
        <taxon>Streptomyces</taxon>
    </lineage>
</organism>
<evidence type="ECO:0000313" key="2">
    <source>
        <dbReference type="Proteomes" id="UP000014062"/>
    </source>
</evidence>
<gene>
    <name evidence="1" type="ORF">SLI_6353</name>
</gene>
<dbReference type="EMBL" id="CM001889">
    <property type="protein sequence ID" value="EOY51060.1"/>
    <property type="molecule type" value="Genomic_DNA"/>
</dbReference>
<dbReference type="AlphaFoldDB" id="A0A7U9DXM3"/>
<evidence type="ECO:0000313" key="1">
    <source>
        <dbReference type="EMBL" id="EOY51060.1"/>
    </source>
</evidence>
<sequence length="73" mass="8107">MSDGMKQGGEVLALCQEGWVKSREVRLQEVLTGHGGMVHGYICVLGTAQRGQRHAHPAAGRFQEISRVHERRL</sequence>
<name>A0A7U9DXM3_STRLI</name>
<accession>A0A7U9DXM3</accession>
<reference evidence="2" key="1">
    <citation type="journal article" date="2013" name="Genome Biol. Evol.">
        <title>The genome sequence of Streptomyces lividans 66 reveals a novel tRNA-dependent peptide biosynthetic system within a metal-related genomic island.</title>
        <authorList>
            <person name="Cruz-Morales P."/>
            <person name="Vijgenboom E."/>
            <person name="Iruegas-Bocardo F."/>
            <person name="Girard G."/>
            <person name="Yanez-Guerra L.A."/>
            <person name="Ramos-Aboites H.E."/>
            <person name="Pernodet J.L."/>
            <person name="Anne J."/>
            <person name="van Wezel G.P."/>
            <person name="Barona-Gomez F."/>
        </authorList>
    </citation>
    <scope>NUCLEOTIDE SEQUENCE [LARGE SCALE GENOMIC DNA]</scope>
    <source>
        <strain evidence="2">1326</strain>
    </source>
</reference>